<dbReference type="RefSeq" id="WP_092961218.1">
    <property type="nucleotide sequence ID" value="NZ_FOSQ01000007.1"/>
</dbReference>
<feature type="transmembrane region" description="Helical" evidence="1">
    <location>
        <begin position="180"/>
        <end position="201"/>
    </location>
</feature>
<dbReference type="Proteomes" id="UP000199473">
    <property type="component" value="Unassembled WGS sequence"/>
</dbReference>
<dbReference type="PANTHER" id="PTHR39430:SF1">
    <property type="entry name" value="PROTEASE"/>
    <property type="match status" value="1"/>
</dbReference>
<protein>
    <recommendedName>
        <fullName evidence="2">CAAX prenyl protease 2/Lysostaphin resistance protein A-like domain-containing protein</fullName>
    </recommendedName>
</protein>
<feature type="domain" description="CAAX prenyl protease 2/Lysostaphin resistance protein A-like" evidence="2">
    <location>
        <begin position="122"/>
        <end position="216"/>
    </location>
</feature>
<dbReference type="GO" id="GO:0004175">
    <property type="term" value="F:endopeptidase activity"/>
    <property type="evidence" value="ECO:0007669"/>
    <property type="project" value="UniProtKB-ARBA"/>
</dbReference>
<dbReference type="STRING" id="1123062.SAMN02745775_10714"/>
<gene>
    <name evidence="3" type="ORF">SAMN02745775_10714</name>
</gene>
<accession>A0A1I4C9K0</accession>
<evidence type="ECO:0000259" key="2">
    <source>
        <dbReference type="Pfam" id="PF02517"/>
    </source>
</evidence>
<dbReference type="EMBL" id="FOSQ01000007">
    <property type="protein sequence ID" value="SFK77007.1"/>
    <property type="molecule type" value="Genomic_DNA"/>
</dbReference>
<sequence length="289" mass="30970">MTDPSAPKPALWLRLLRFPPLRLLLLGGVLFVMLVMSNDAMLVFAGQPLRAAAAAAGMGVLGFAFYAGFVRFLEGRAVSELALPPLGRELSIGLAIGAGLYTACVLILMVPGVYRIEGLNPWGFLLPAIAMAISSAIFEELLFRGALFRIVEEMLGSWIALLVSSFVFGFMHLLNPAATMLGALFISIEAGLLLGAAYVLTRRLWLSMGFHMAWNYTQSAIFSGIVSGGVTDPGLIRPRIDGPVALTGGSFGLEASLVAFLFCTATGVVLLLMAIRRGHMRPPPWRRSS</sequence>
<dbReference type="OrthoDB" id="193898at2"/>
<feature type="transmembrane region" description="Helical" evidence="1">
    <location>
        <begin position="122"/>
        <end position="143"/>
    </location>
</feature>
<evidence type="ECO:0000256" key="1">
    <source>
        <dbReference type="SAM" id="Phobius"/>
    </source>
</evidence>
<feature type="transmembrane region" description="Helical" evidence="1">
    <location>
        <begin position="213"/>
        <end position="231"/>
    </location>
</feature>
<dbReference type="InterPro" id="IPR003675">
    <property type="entry name" value="Rce1/LyrA-like_dom"/>
</dbReference>
<feature type="transmembrane region" description="Helical" evidence="1">
    <location>
        <begin position="90"/>
        <end position="110"/>
    </location>
</feature>
<feature type="transmembrane region" description="Helical" evidence="1">
    <location>
        <begin position="21"/>
        <end position="45"/>
    </location>
</feature>
<dbReference type="Pfam" id="PF02517">
    <property type="entry name" value="Rce1-like"/>
    <property type="match status" value="1"/>
</dbReference>
<evidence type="ECO:0000313" key="3">
    <source>
        <dbReference type="EMBL" id="SFK77007.1"/>
    </source>
</evidence>
<keyword evidence="4" id="KW-1185">Reference proteome</keyword>
<dbReference type="GO" id="GO:0080120">
    <property type="term" value="P:CAAX-box protein maturation"/>
    <property type="evidence" value="ECO:0007669"/>
    <property type="project" value="UniProtKB-ARBA"/>
</dbReference>
<evidence type="ECO:0000313" key="4">
    <source>
        <dbReference type="Proteomes" id="UP000199473"/>
    </source>
</evidence>
<proteinExistence type="predicted"/>
<organism evidence="3 4">
    <name type="scientific">Falsiroseomonas stagni DSM 19981</name>
    <dbReference type="NCBI Taxonomy" id="1123062"/>
    <lineage>
        <taxon>Bacteria</taxon>
        <taxon>Pseudomonadati</taxon>
        <taxon>Pseudomonadota</taxon>
        <taxon>Alphaproteobacteria</taxon>
        <taxon>Acetobacterales</taxon>
        <taxon>Roseomonadaceae</taxon>
        <taxon>Falsiroseomonas</taxon>
    </lineage>
</organism>
<name>A0A1I4C9K0_9PROT</name>
<keyword evidence="1" id="KW-1133">Transmembrane helix</keyword>
<feature type="transmembrane region" description="Helical" evidence="1">
    <location>
        <begin position="251"/>
        <end position="275"/>
    </location>
</feature>
<dbReference type="PANTHER" id="PTHR39430">
    <property type="entry name" value="MEMBRANE-ASSOCIATED PROTEASE-RELATED"/>
    <property type="match status" value="1"/>
</dbReference>
<feature type="transmembrane region" description="Helical" evidence="1">
    <location>
        <begin position="155"/>
        <end position="174"/>
    </location>
</feature>
<reference evidence="3 4" key="1">
    <citation type="submission" date="2016-10" db="EMBL/GenBank/DDBJ databases">
        <authorList>
            <person name="de Groot N.N."/>
        </authorList>
    </citation>
    <scope>NUCLEOTIDE SEQUENCE [LARGE SCALE GENOMIC DNA]</scope>
    <source>
        <strain evidence="3 4">DSM 19981</strain>
    </source>
</reference>
<keyword evidence="1" id="KW-0812">Transmembrane</keyword>
<feature type="transmembrane region" description="Helical" evidence="1">
    <location>
        <begin position="51"/>
        <end position="69"/>
    </location>
</feature>
<keyword evidence="1" id="KW-0472">Membrane</keyword>
<dbReference type="AlphaFoldDB" id="A0A1I4C9K0"/>